<keyword evidence="2" id="KW-0472">Membrane</keyword>
<name>A0ABV6GCD0_9BACI</name>
<accession>A0ABV6GCD0</accession>
<sequence length="97" mass="10678">MSNTAEVALPMNPTEKEIVEMKADIKTLQKEMVEVKSQSIRHDEQINSINKTLDSIEDNTKWIKRAITGAIITAICTGFIGGAIAIFYAVLQNRGGN</sequence>
<evidence type="ECO:0000313" key="4">
    <source>
        <dbReference type="Proteomes" id="UP001589854"/>
    </source>
</evidence>
<evidence type="ECO:0000313" key="3">
    <source>
        <dbReference type="EMBL" id="MFC0271138.1"/>
    </source>
</evidence>
<evidence type="ECO:0000256" key="2">
    <source>
        <dbReference type="SAM" id="Phobius"/>
    </source>
</evidence>
<dbReference type="RefSeq" id="WP_378931861.1">
    <property type="nucleotide sequence ID" value="NZ_JBHLVO010000003.1"/>
</dbReference>
<proteinExistence type="predicted"/>
<gene>
    <name evidence="3" type="ORF">ACFFIX_06690</name>
</gene>
<comment type="caution">
    <text evidence="3">The sequence shown here is derived from an EMBL/GenBank/DDBJ whole genome shotgun (WGS) entry which is preliminary data.</text>
</comment>
<protein>
    <submittedName>
        <fullName evidence="3">Hemolysin XhlA family protein</fullName>
    </submittedName>
</protein>
<reference evidence="3 4" key="1">
    <citation type="submission" date="2024-09" db="EMBL/GenBank/DDBJ databases">
        <authorList>
            <person name="Sun Q."/>
            <person name="Mori K."/>
        </authorList>
    </citation>
    <scope>NUCLEOTIDE SEQUENCE [LARGE SCALE GENOMIC DNA]</scope>
    <source>
        <strain evidence="3 4">CCM 7228</strain>
    </source>
</reference>
<organism evidence="3 4">
    <name type="scientific">Metabacillus herbersteinensis</name>
    <dbReference type="NCBI Taxonomy" id="283816"/>
    <lineage>
        <taxon>Bacteria</taxon>
        <taxon>Bacillati</taxon>
        <taxon>Bacillota</taxon>
        <taxon>Bacilli</taxon>
        <taxon>Bacillales</taxon>
        <taxon>Bacillaceae</taxon>
        <taxon>Metabacillus</taxon>
    </lineage>
</organism>
<dbReference type="EMBL" id="JBHLVO010000003">
    <property type="protein sequence ID" value="MFC0271138.1"/>
    <property type="molecule type" value="Genomic_DNA"/>
</dbReference>
<keyword evidence="1" id="KW-0175">Coiled coil</keyword>
<keyword evidence="4" id="KW-1185">Reference proteome</keyword>
<evidence type="ECO:0000256" key="1">
    <source>
        <dbReference type="SAM" id="Coils"/>
    </source>
</evidence>
<dbReference type="InterPro" id="IPR019715">
    <property type="entry name" value="Haemolysin_XhlA"/>
</dbReference>
<keyword evidence="2" id="KW-0812">Transmembrane</keyword>
<feature type="coiled-coil region" evidence="1">
    <location>
        <begin position="11"/>
        <end position="38"/>
    </location>
</feature>
<keyword evidence="2" id="KW-1133">Transmembrane helix</keyword>
<dbReference type="Proteomes" id="UP001589854">
    <property type="component" value="Unassembled WGS sequence"/>
</dbReference>
<feature type="transmembrane region" description="Helical" evidence="2">
    <location>
        <begin position="66"/>
        <end position="91"/>
    </location>
</feature>
<dbReference type="Pfam" id="PF10779">
    <property type="entry name" value="XhlA"/>
    <property type="match status" value="1"/>
</dbReference>